<dbReference type="EMBL" id="QTTT01000001">
    <property type="protein sequence ID" value="REE95743.1"/>
    <property type="molecule type" value="Genomic_DNA"/>
</dbReference>
<organism evidence="4 5">
    <name type="scientific">Thermomonospora umbrina</name>
    <dbReference type="NCBI Taxonomy" id="111806"/>
    <lineage>
        <taxon>Bacteria</taxon>
        <taxon>Bacillati</taxon>
        <taxon>Actinomycetota</taxon>
        <taxon>Actinomycetes</taxon>
        <taxon>Streptosporangiales</taxon>
        <taxon>Thermomonosporaceae</taxon>
        <taxon>Thermomonospora</taxon>
    </lineage>
</organism>
<gene>
    <name evidence="4" type="ORF">DFJ69_1152</name>
</gene>
<proteinExistence type="predicted"/>
<dbReference type="AlphaFoldDB" id="A0A3D9SP54"/>
<dbReference type="Pfam" id="PF13360">
    <property type="entry name" value="PQQ_2"/>
    <property type="match status" value="1"/>
</dbReference>
<feature type="domain" description="Pyrrolo-quinoline quinone repeat" evidence="3">
    <location>
        <begin position="249"/>
        <end position="355"/>
    </location>
</feature>
<dbReference type="OrthoDB" id="3450622at2"/>
<dbReference type="Proteomes" id="UP000256661">
    <property type="component" value="Unassembled WGS sequence"/>
</dbReference>
<keyword evidence="2" id="KW-1133">Transmembrane helix</keyword>
<dbReference type="SUPFAM" id="SSF50998">
    <property type="entry name" value="Quinoprotein alcohol dehydrogenase-like"/>
    <property type="match status" value="1"/>
</dbReference>
<feature type="transmembrane region" description="Helical" evidence="2">
    <location>
        <begin position="36"/>
        <end position="54"/>
    </location>
</feature>
<evidence type="ECO:0000256" key="1">
    <source>
        <dbReference type="SAM" id="MobiDB-lite"/>
    </source>
</evidence>
<name>A0A3D9SP54_9ACTN</name>
<reference evidence="4 5" key="1">
    <citation type="submission" date="2018-08" db="EMBL/GenBank/DDBJ databases">
        <title>Sequencing the genomes of 1000 actinobacteria strains.</title>
        <authorList>
            <person name="Klenk H.-P."/>
        </authorList>
    </citation>
    <scope>NUCLEOTIDE SEQUENCE [LARGE SCALE GENOMIC DNA]</scope>
    <source>
        <strain evidence="4 5">DSM 43927</strain>
    </source>
</reference>
<evidence type="ECO:0000313" key="5">
    <source>
        <dbReference type="Proteomes" id="UP000256661"/>
    </source>
</evidence>
<evidence type="ECO:0000259" key="3">
    <source>
        <dbReference type="Pfam" id="PF13360"/>
    </source>
</evidence>
<feature type="compositionally biased region" description="Acidic residues" evidence="1">
    <location>
        <begin position="1"/>
        <end position="22"/>
    </location>
</feature>
<evidence type="ECO:0000313" key="4">
    <source>
        <dbReference type="EMBL" id="REE95743.1"/>
    </source>
</evidence>
<dbReference type="InterPro" id="IPR011047">
    <property type="entry name" value="Quinoprotein_ADH-like_sf"/>
</dbReference>
<dbReference type="InterPro" id="IPR002372">
    <property type="entry name" value="PQQ_rpt_dom"/>
</dbReference>
<feature type="transmembrane region" description="Helical" evidence="2">
    <location>
        <begin position="85"/>
        <end position="106"/>
    </location>
</feature>
<dbReference type="Gene3D" id="2.130.10.10">
    <property type="entry name" value="YVTN repeat-like/Quinoprotein amine dehydrogenase"/>
    <property type="match status" value="1"/>
</dbReference>
<protein>
    <submittedName>
        <fullName evidence="4">Putative pyrroloquinoline-quinone binding quinoprotein</fullName>
    </submittedName>
</protein>
<keyword evidence="5" id="KW-1185">Reference proteome</keyword>
<dbReference type="InterPro" id="IPR015943">
    <property type="entry name" value="WD40/YVTN_repeat-like_dom_sf"/>
</dbReference>
<accession>A0A3D9SP54</accession>
<sequence length="517" mass="54329">MEGPSEEEPDTREEPEEPEEPEAPGRGSPRFTVKGLLIGLAAAFVVGVAAVLMVRNVQALGVEVGGTCTGRRRDALGSCPRGSTWMMVVSLGGLLVGVPAAFIALLVTLRTRFALPLLAVAVAAGVLPGDRIFDGVHGPTLETAWTVRGDSQTPAHGVWRHGSTVIRALPERLVAHDLATGDRRWTYDLPASQRLCAMSADTVGGLGVVGVAAQGSACSRFAIVDLAKGEAREVALPGRPPDASVTTLQDVPSGVTADMVAVAGGVLVVGTRSALYGYRLRDGRGLWRRPAAPECRFGGVRGGGDRVLVEVGCGVASYRVRAVDATTGLPRWETPVPDQGPTMGLTLLSASPAVVHVRRDRPGVDTGAIATFDDAGRIRATIPVDDGRRRLRTHDVAFDAAPDRALKVDGDRLVVQALTDGRRHGNVQVYGLGDGRLRWSTRLDDVLAVRPEPGRVLVVAGGLRAPRLHALATADGAKSYLGVTTFLRWPAQGILLAQGDGYVVLTRGSPFAAARFA</sequence>
<feature type="region of interest" description="Disordered" evidence="1">
    <location>
        <begin position="1"/>
        <end position="28"/>
    </location>
</feature>
<keyword evidence="2" id="KW-0472">Membrane</keyword>
<dbReference type="RefSeq" id="WP_116021490.1">
    <property type="nucleotide sequence ID" value="NZ_QTTT01000001.1"/>
</dbReference>
<evidence type="ECO:0000256" key="2">
    <source>
        <dbReference type="SAM" id="Phobius"/>
    </source>
</evidence>
<comment type="caution">
    <text evidence="4">The sequence shown here is derived from an EMBL/GenBank/DDBJ whole genome shotgun (WGS) entry which is preliminary data.</text>
</comment>
<keyword evidence="2" id="KW-0812">Transmembrane</keyword>